<dbReference type="Gene3D" id="3.30.1520.20">
    <property type="entry name" value="Exonuclease ExoI, domain 2"/>
    <property type="match status" value="1"/>
</dbReference>
<dbReference type="FunFam" id="3.30.420.10:FF:000033">
    <property type="entry name" value="Exodeoxyribonuclease I"/>
    <property type="match status" value="1"/>
</dbReference>
<dbReference type="InterPro" id="IPR013520">
    <property type="entry name" value="Ribonucl_H"/>
</dbReference>
<dbReference type="InterPro" id="IPR036397">
    <property type="entry name" value="RNaseH_sf"/>
</dbReference>
<evidence type="ECO:0000256" key="14">
    <source>
        <dbReference type="PIRSR" id="PIRSR000977-1"/>
    </source>
</evidence>
<dbReference type="GO" id="GO:0046872">
    <property type="term" value="F:metal ion binding"/>
    <property type="evidence" value="ECO:0007669"/>
    <property type="project" value="UniProtKB-KW"/>
</dbReference>
<dbReference type="EC" id="3.1.11.1" evidence="2"/>
<feature type="binding site" evidence="15">
    <location>
        <position position="24"/>
    </location>
    <ligand>
        <name>Mg(2+)</name>
        <dbReference type="ChEBI" id="CHEBI:18420"/>
        <label>2</label>
    </ligand>
</feature>
<dbReference type="Pfam" id="PF00929">
    <property type="entry name" value="RNase_T"/>
    <property type="match status" value="1"/>
</dbReference>
<dbReference type="Pfam" id="PF26016">
    <property type="entry name" value="ExoI_C"/>
    <property type="match status" value="1"/>
</dbReference>
<dbReference type="InterPro" id="IPR023607">
    <property type="entry name" value="Exodeoxyribonuclease_I"/>
</dbReference>
<dbReference type="GO" id="GO:0003677">
    <property type="term" value="F:DNA binding"/>
    <property type="evidence" value="ECO:0007669"/>
    <property type="project" value="UniProtKB-KW"/>
</dbReference>
<keyword evidence="7" id="KW-0378">Hydrolase</keyword>
<keyword evidence="6" id="KW-0227">DNA damage</keyword>
<keyword evidence="4" id="KW-0540">Nuclease</keyword>
<evidence type="ECO:0000256" key="10">
    <source>
        <dbReference type="ARBA" id="ARBA00023125"/>
    </source>
</evidence>
<dbReference type="AlphaFoldDB" id="A0A221KAM4"/>
<evidence type="ECO:0000256" key="15">
    <source>
        <dbReference type="PIRSR" id="PIRSR000977-2"/>
    </source>
</evidence>
<gene>
    <name evidence="18" type="ORF">VITFI_CDS0305</name>
</gene>
<proteinExistence type="predicted"/>
<dbReference type="Gene3D" id="3.30.420.10">
    <property type="entry name" value="Ribonuclease H-like superfamily/Ribonuclease H"/>
    <property type="match status" value="1"/>
</dbReference>
<organism evidence="18 19">
    <name type="scientific">Vitreoscilla filiformis</name>
    <dbReference type="NCBI Taxonomy" id="63"/>
    <lineage>
        <taxon>Bacteria</taxon>
        <taxon>Pseudomonadati</taxon>
        <taxon>Pseudomonadota</taxon>
        <taxon>Betaproteobacteria</taxon>
        <taxon>Neisseriales</taxon>
        <taxon>Neisseriaceae</taxon>
        <taxon>Vitreoscilla</taxon>
    </lineage>
</organism>
<dbReference type="SUPFAM" id="SSF53098">
    <property type="entry name" value="Ribonuclease H-like"/>
    <property type="match status" value="1"/>
</dbReference>
<comment type="subunit">
    <text evidence="13">Monomer. Interacts with ssb (via C-terminus); this interaction stimulates the exonuclease activity by recruiting the enzyme to its substrate.</text>
</comment>
<evidence type="ECO:0000256" key="1">
    <source>
        <dbReference type="ARBA" id="ARBA00000563"/>
    </source>
</evidence>
<dbReference type="Proteomes" id="UP000199729">
    <property type="component" value="Chromosome"/>
</dbReference>
<evidence type="ECO:0000256" key="4">
    <source>
        <dbReference type="ARBA" id="ARBA00022722"/>
    </source>
</evidence>
<dbReference type="PIRSF" id="PIRSF000977">
    <property type="entry name" value="Exodeoxyribonuclease_I"/>
    <property type="match status" value="1"/>
</dbReference>
<dbReference type="KEGG" id="vff:VITFI_CDS0305"/>
<feature type="binding site" evidence="15">
    <location>
        <position position="22"/>
    </location>
    <ligand>
        <name>Mg(2+)</name>
        <dbReference type="ChEBI" id="CHEBI:18420"/>
        <label>1</label>
    </ligand>
</feature>
<dbReference type="PROSITE" id="PS51785">
    <property type="entry name" value="EXOI_C"/>
    <property type="match status" value="1"/>
</dbReference>
<evidence type="ECO:0000256" key="12">
    <source>
        <dbReference type="ARBA" id="ARBA00031220"/>
    </source>
</evidence>
<dbReference type="CDD" id="cd06138">
    <property type="entry name" value="ExoI_N"/>
    <property type="match status" value="1"/>
</dbReference>
<dbReference type="Gene3D" id="1.10.287.1240">
    <property type="match status" value="1"/>
</dbReference>
<keyword evidence="11" id="KW-0234">DNA repair</keyword>
<feature type="domain" description="ExoI SH3-like" evidence="16">
    <location>
        <begin position="209"/>
        <end position="363"/>
    </location>
</feature>
<accession>A0A221KAM4</accession>
<keyword evidence="8 18" id="KW-0269">Exonuclease</keyword>
<dbReference type="InterPro" id="IPR034747">
    <property type="entry name" value="EXOI_SH3"/>
</dbReference>
<keyword evidence="9 15" id="KW-0460">Magnesium</keyword>
<evidence type="ECO:0000259" key="17">
    <source>
        <dbReference type="PROSITE" id="PS51785"/>
    </source>
</evidence>
<feature type="binding site" evidence="14">
    <location>
        <position position="172"/>
    </location>
    <ligand>
        <name>substrate</name>
    </ligand>
</feature>
<evidence type="ECO:0000313" key="18">
    <source>
        <dbReference type="EMBL" id="ASM76084.1"/>
    </source>
</evidence>
<dbReference type="EMBL" id="CP022423">
    <property type="protein sequence ID" value="ASM76084.1"/>
    <property type="molecule type" value="Genomic_DNA"/>
</dbReference>
<evidence type="ECO:0000256" key="9">
    <source>
        <dbReference type="ARBA" id="ARBA00022842"/>
    </source>
</evidence>
<dbReference type="InterPro" id="IPR012337">
    <property type="entry name" value="RNaseH-like_sf"/>
</dbReference>
<feature type="domain" description="ExoI C-terminal" evidence="17">
    <location>
        <begin position="368"/>
        <end position="487"/>
    </location>
</feature>
<feature type="binding site" evidence="14">
    <location>
        <position position="24"/>
    </location>
    <ligand>
        <name>substrate</name>
    </ligand>
</feature>
<keyword evidence="10" id="KW-0238">DNA-binding</keyword>
<sequence>MNRAAAMRYGHAMTDLSFFWHDYETFGRVPRRDRPAQFAGIRTDADLNEIGDPVSLLCQPAPDYLPDPEACLLTGLLPQQCLAEGVPEHQFAARIEAELGRPGTVGVGYNTIRFDDEVTRHLFWRNLIDPYAREWQNGCGRWDVLDVVRCMYALRPEGMEWPTHEDGRVSFKLEDLSRANGLSHEQAHDALSDVRATLALARRMRQAQPKLWAFCLKLRHKTAVLEEMGVGRPFVHISGMYGPQRGCMALVWPLAPHPSNRNEIILWDLAENPAELFSLGVDEIRQRLFTRSDELPEGVTRLPIKTLHINKSPIVVGNLKVLTPAVLQRWSIDLDQALRHAEQCARHGARLAGLWPDVFARPESAQSQPVDVDENLYGGFLDKPDRARLDRLRKLPADDPAWPRAGFDDPRLGELVFRWRARNAPDTLLDGERERWQQHCTRRLHQGAGGSLTLPAFFERLDTLQETADERGQALLEALYDYAEHIAPPVPAAGQ</sequence>
<name>A0A221KAM4_VITFI</name>
<dbReference type="NCBIfam" id="NF008746">
    <property type="entry name" value="PRK11779.1"/>
    <property type="match status" value="1"/>
</dbReference>
<keyword evidence="19" id="KW-1185">Reference proteome</keyword>
<evidence type="ECO:0000313" key="19">
    <source>
        <dbReference type="Proteomes" id="UP000199729"/>
    </source>
</evidence>
<dbReference type="Pfam" id="PF08411">
    <property type="entry name" value="ExoI_SH3"/>
    <property type="match status" value="1"/>
</dbReference>
<evidence type="ECO:0000256" key="13">
    <source>
        <dbReference type="ARBA" id="ARBA00046792"/>
    </source>
</evidence>
<protein>
    <recommendedName>
        <fullName evidence="3">Exodeoxyribonuclease I</fullName>
        <ecNumber evidence="2">3.1.11.1</ecNumber>
    </recommendedName>
    <alternativeName>
        <fullName evidence="12">DNA deoxyribophosphodiesterase</fullName>
    </alternativeName>
</protein>
<dbReference type="GO" id="GO:0008310">
    <property type="term" value="F:single-stranded DNA 3'-5' DNA exonuclease activity"/>
    <property type="evidence" value="ECO:0007669"/>
    <property type="project" value="UniProtKB-EC"/>
</dbReference>
<dbReference type="InterPro" id="IPR013620">
    <property type="entry name" value="Exonuc_1_SH3"/>
</dbReference>
<comment type="catalytic activity">
    <reaction evidence="1">
        <text>Exonucleolytic cleavage in the 3'- to 5'-direction to yield nucleoside 5'-phosphates.</text>
        <dbReference type="EC" id="3.1.11.1"/>
    </reaction>
</comment>
<dbReference type="InterPro" id="IPR058561">
    <property type="entry name" value="Exonuc_1_C"/>
</dbReference>
<evidence type="ECO:0000256" key="11">
    <source>
        <dbReference type="ARBA" id="ARBA00023204"/>
    </source>
</evidence>
<dbReference type="GO" id="GO:0006281">
    <property type="term" value="P:DNA repair"/>
    <property type="evidence" value="ECO:0007669"/>
    <property type="project" value="UniProtKB-KW"/>
</dbReference>
<comment type="cofactor">
    <cofactor evidence="15">
        <name>Mg(2+)</name>
        <dbReference type="ChEBI" id="CHEBI:18420"/>
    </cofactor>
    <text evidence="15">Binds 2 Mg(2+) ions per monomer.</text>
</comment>
<evidence type="ECO:0000256" key="7">
    <source>
        <dbReference type="ARBA" id="ARBA00022801"/>
    </source>
</evidence>
<evidence type="ECO:0000256" key="2">
    <source>
        <dbReference type="ARBA" id="ARBA00012108"/>
    </source>
</evidence>
<evidence type="ECO:0000256" key="5">
    <source>
        <dbReference type="ARBA" id="ARBA00022723"/>
    </source>
</evidence>
<dbReference type="PROSITE" id="PS51784">
    <property type="entry name" value="EXOI_SH3"/>
    <property type="match status" value="1"/>
</dbReference>
<dbReference type="InterPro" id="IPR038649">
    <property type="entry name" value="EXOI_SH3_sf"/>
</dbReference>
<evidence type="ECO:0000256" key="3">
    <source>
        <dbReference type="ARBA" id="ARBA00019900"/>
    </source>
</evidence>
<feature type="binding site" evidence="15">
    <location>
        <position position="193"/>
    </location>
    <ligand>
        <name>Mg(2+)</name>
        <dbReference type="ChEBI" id="CHEBI:18420"/>
        <label>2</label>
    </ligand>
</feature>
<evidence type="ECO:0000256" key="8">
    <source>
        <dbReference type="ARBA" id="ARBA00022839"/>
    </source>
</evidence>
<evidence type="ECO:0000256" key="6">
    <source>
        <dbReference type="ARBA" id="ARBA00022763"/>
    </source>
</evidence>
<dbReference type="Gene3D" id="1.20.1280.70">
    <property type="entry name" value="Exonuclease ExoI, domain 3"/>
    <property type="match status" value="1"/>
</dbReference>
<evidence type="ECO:0000259" key="16">
    <source>
        <dbReference type="PROSITE" id="PS51784"/>
    </source>
</evidence>
<reference evidence="18 19" key="1">
    <citation type="submission" date="2017-07" db="EMBL/GenBank/DDBJ databases">
        <title>Complete Genome Sequence of the cosmetic ferment Vitreoscilla filiformis (ATCC15551).</title>
        <authorList>
            <person name="Contreras S."/>
            <person name="Sagory-Zalkind P."/>
            <person name="Blanquart H."/>
            <person name="Iltis A."/>
            <person name="Morand S.C."/>
        </authorList>
    </citation>
    <scope>NUCLEOTIDE SEQUENCE [LARGE SCALE GENOMIC DNA]</scope>
    <source>
        <strain evidence="18 19">ATCC 15551</strain>
    </source>
</reference>
<keyword evidence="5 15" id="KW-0479">Metal-binding</keyword>